<dbReference type="Pfam" id="PF01551">
    <property type="entry name" value="Peptidase_M23"/>
    <property type="match status" value="1"/>
</dbReference>
<dbReference type="CDD" id="cd12797">
    <property type="entry name" value="M23_peptidase"/>
    <property type="match status" value="1"/>
</dbReference>
<evidence type="ECO:0000256" key="3">
    <source>
        <dbReference type="SAM" id="SignalP"/>
    </source>
</evidence>
<dbReference type="Proteomes" id="UP000226079">
    <property type="component" value="Unassembled WGS sequence"/>
</dbReference>
<name>A0A2A9CS80_9ACTN</name>
<keyword evidence="1 3" id="KW-0732">Signal</keyword>
<feature type="region of interest" description="Disordered" evidence="2">
    <location>
        <begin position="165"/>
        <end position="189"/>
    </location>
</feature>
<dbReference type="InterPro" id="IPR011055">
    <property type="entry name" value="Dup_hybrid_motif"/>
</dbReference>
<proteinExistence type="predicted"/>
<dbReference type="PANTHER" id="PTHR21666:SF289">
    <property type="entry name" value="L-ALA--D-GLU ENDOPEPTIDASE"/>
    <property type="match status" value="1"/>
</dbReference>
<dbReference type="GO" id="GO:0004222">
    <property type="term" value="F:metalloendopeptidase activity"/>
    <property type="evidence" value="ECO:0007669"/>
    <property type="project" value="TreeGrafter"/>
</dbReference>
<evidence type="ECO:0000313" key="6">
    <source>
        <dbReference type="Proteomes" id="UP000226079"/>
    </source>
</evidence>
<feature type="chain" id="PRO_5039691837" evidence="3">
    <location>
        <begin position="25"/>
        <end position="189"/>
    </location>
</feature>
<feature type="signal peptide" evidence="3">
    <location>
        <begin position="1"/>
        <end position="24"/>
    </location>
</feature>
<dbReference type="InterPro" id="IPR050570">
    <property type="entry name" value="Cell_wall_metabolism_enzyme"/>
</dbReference>
<feature type="compositionally biased region" description="Low complexity" evidence="2">
    <location>
        <begin position="175"/>
        <end position="189"/>
    </location>
</feature>
<accession>A0A2A9CS80</accession>
<sequence>MKILRLTVLLGVCLGLLVSGAAPAAAASAVLPVPGPVARGFDPPDRPWLSGHRGVDLRNPAGTPVRAALAGRVTFAAELAGRGVVVVSHGALRTTYEPVTARVSVGTMVGTGEVIGTLQAGHPCTGGDCLHWGLRRGEQYLNPLWLLDPGPIRLLPSSTFDEVSGPEPTWAELTPAGGPAGRPYGASPW</sequence>
<evidence type="ECO:0000256" key="1">
    <source>
        <dbReference type="ARBA" id="ARBA00022729"/>
    </source>
</evidence>
<dbReference type="OrthoDB" id="5245088at2"/>
<dbReference type="EMBL" id="PDJC01000001">
    <property type="protein sequence ID" value="PFG16389.1"/>
    <property type="molecule type" value="Genomic_DNA"/>
</dbReference>
<evidence type="ECO:0000259" key="4">
    <source>
        <dbReference type="Pfam" id="PF01551"/>
    </source>
</evidence>
<evidence type="ECO:0000313" key="5">
    <source>
        <dbReference type="EMBL" id="PFG16389.1"/>
    </source>
</evidence>
<dbReference type="PANTHER" id="PTHR21666">
    <property type="entry name" value="PEPTIDASE-RELATED"/>
    <property type="match status" value="1"/>
</dbReference>
<comment type="caution">
    <text evidence="5">The sequence shown here is derived from an EMBL/GenBank/DDBJ whole genome shotgun (WGS) entry which is preliminary data.</text>
</comment>
<keyword evidence="6" id="KW-1185">Reference proteome</keyword>
<evidence type="ECO:0000256" key="2">
    <source>
        <dbReference type="SAM" id="MobiDB-lite"/>
    </source>
</evidence>
<reference evidence="5 6" key="1">
    <citation type="submission" date="2017-10" db="EMBL/GenBank/DDBJ databases">
        <title>Sequencing the genomes of 1000 actinobacteria strains.</title>
        <authorList>
            <person name="Klenk H.-P."/>
        </authorList>
    </citation>
    <scope>NUCLEOTIDE SEQUENCE [LARGE SCALE GENOMIC DNA]</scope>
    <source>
        <strain evidence="5 6">DSM 15597</strain>
    </source>
</reference>
<dbReference type="InterPro" id="IPR016047">
    <property type="entry name" value="M23ase_b-sheet_dom"/>
</dbReference>
<protein>
    <submittedName>
        <fullName evidence="5">Peptidase M23-like protein</fullName>
    </submittedName>
</protein>
<dbReference type="SUPFAM" id="SSF51261">
    <property type="entry name" value="Duplicated hybrid motif"/>
    <property type="match status" value="1"/>
</dbReference>
<feature type="domain" description="M23ase beta-sheet core" evidence="4">
    <location>
        <begin position="51"/>
        <end position="143"/>
    </location>
</feature>
<dbReference type="AlphaFoldDB" id="A0A2A9CS80"/>
<gene>
    <name evidence="5" type="ORF">ATK74_0926</name>
</gene>
<dbReference type="Gene3D" id="2.70.70.10">
    <property type="entry name" value="Glucose Permease (Domain IIA)"/>
    <property type="match status" value="1"/>
</dbReference>
<dbReference type="RefSeq" id="WP_098459934.1">
    <property type="nucleotide sequence ID" value="NZ_PDJC01000001.1"/>
</dbReference>
<organism evidence="5 6">
    <name type="scientific">Propionicimonas paludicola</name>
    <dbReference type="NCBI Taxonomy" id="185243"/>
    <lineage>
        <taxon>Bacteria</taxon>
        <taxon>Bacillati</taxon>
        <taxon>Actinomycetota</taxon>
        <taxon>Actinomycetes</taxon>
        <taxon>Propionibacteriales</taxon>
        <taxon>Nocardioidaceae</taxon>
        <taxon>Propionicimonas</taxon>
    </lineage>
</organism>